<dbReference type="OrthoDB" id="5425482at2759"/>
<reference evidence="1 2" key="1">
    <citation type="submission" date="2018-03" db="EMBL/GenBank/DDBJ databases">
        <title>Genomes of Pezizomycetes fungi and the evolution of truffles.</title>
        <authorList>
            <person name="Murat C."/>
            <person name="Payen T."/>
            <person name="Noel B."/>
            <person name="Kuo A."/>
            <person name="Martin F.M."/>
        </authorList>
    </citation>
    <scope>NUCLEOTIDE SEQUENCE [LARGE SCALE GENOMIC DNA]</scope>
    <source>
        <strain evidence="1">091103-1</strain>
    </source>
</reference>
<sequence>MQQERDWVQRRYIVKGYRGKGSRVWSMLEDEGTLLAVRKYISSVSILGKAISAQDLVDAVTTHWEKVISDDPEQNTDDHVETIQYMEETLLALHELDNEPKEWSLSAHSAVNWLQELGYEWREVKKGLFKDGHE</sequence>
<evidence type="ECO:0000313" key="2">
    <source>
        <dbReference type="Proteomes" id="UP000246991"/>
    </source>
</evidence>
<comment type="caution">
    <text evidence="1">The sequence shown here is derived from an EMBL/GenBank/DDBJ whole genome shotgun (WGS) entry which is preliminary data.</text>
</comment>
<protein>
    <submittedName>
        <fullName evidence="1">Uncharacterized protein</fullName>
    </submittedName>
</protein>
<evidence type="ECO:0000313" key="1">
    <source>
        <dbReference type="EMBL" id="PWW74131.1"/>
    </source>
</evidence>
<proteinExistence type="predicted"/>
<dbReference type="AlphaFoldDB" id="A0A317SLR0"/>
<dbReference type="EMBL" id="PYWC01000066">
    <property type="protein sequence ID" value="PWW74131.1"/>
    <property type="molecule type" value="Genomic_DNA"/>
</dbReference>
<accession>A0A317SLR0</accession>
<keyword evidence="2" id="KW-1185">Reference proteome</keyword>
<name>A0A317SLR0_9PEZI</name>
<dbReference type="STRING" id="42249.A0A317SLR0"/>
<gene>
    <name evidence="1" type="ORF">C7212DRAFT_284283</name>
</gene>
<dbReference type="Proteomes" id="UP000246991">
    <property type="component" value="Unassembled WGS sequence"/>
</dbReference>
<organism evidence="1 2">
    <name type="scientific">Tuber magnatum</name>
    <name type="common">white Piedmont truffle</name>
    <dbReference type="NCBI Taxonomy" id="42249"/>
    <lineage>
        <taxon>Eukaryota</taxon>
        <taxon>Fungi</taxon>
        <taxon>Dikarya</taxon>
        <taxon>Ascomycota</taxon>
        <taxon>Pezizomycotina</taxon>
        <taxon>Pezizomycetes</taxon>
        <taxon>Pezizales</taxon>
        <taxon>Tuberaceae</taxon>
        <taxon>Tuber</taxon>
    </lineage>
</organism>